<dbReference type="AlphaFoldDB" id="A0A6H1TSQ9"/>
<evidence type="ECO:0000313" key="2">
    <source>
        <dbReference type="Proteomes" id="UP000500857"/>
    </source>
</evidence>
<dbReference type="RefSeq" id="WP_168567403.1">
    <property type="nucleotide sequence ID" value="NZ_CP051167.1"/>
</dbReference>
<dbReference type="Proteomes" id="UP000500857">
    <property type="component" value="Chromosome"/>
</dbReference>
<accession>A0A6H1TSQ9</accession>
<proteinExistence type="predicted"/>
<dbReference type="KEGG" id="oxy:HCG48_00445"/>
<reference evidence="1 2" key="1">
    <citation type="submission" date="2020-04" db="EMBL/GenBank/DDBJ databases">
        <authorList>
            <person name="Basu S."/>
            <person name="Maruthanayagam V."/>
            <person name="Chakraborty S."/>
            <person name="Pramanik A."/>
            <person name="Mukherjee J."/>
            <person name="Brink B."/>
        </authorList>
    </citation>
    <scope>NUCLEOTIDE SEQUENCE [LARGE SCALE GENOMIC DNA]</scope>
    <source>
        <strain evidence="1 2">AP17</strain>
    </source>
</reference>
<gene>
    <name evidence="1" type="ORF">HCG48_00445</name>
</gene>
<name>A0A6H1TSQ9_9CYAN</name>
<sequence>MHCDDAYFSNRLFLSGTILSGTTADADFEQLHLSSLLEPLPPSSL</sequence>
<evidence type="ECO:0000313" key="1">
    <source>
        <dbReference type="EMBL" id="QIZ69246.1"/>
    </source>
</evidence>
<dbReference type="EMBL" id="CP051167">
    <property type="protein sequence ID" value="QIZ69246.1"/>
    <property type="molecule type" value="Genomic_DNA"/>
</dbReference>
<organism evidence="1 2">
    <name type="scientific">Oxynema aestuarii AP17</name>
    <dbReference type="NCBI Taxonomy" id="2064643"/>
    <lineage>
        <taxon>Bacteria</taxon>
        <taxon>Bacillati</taxon>
        <taxon>Cyanobacteriota</taxon>
        <taxon>Cyanophyceae</taxon>
        <taxon>Oscillatoriophycideae</taxon>
        <taxon>Oscillatoriales</taxon>
        <taxon>Oscillatoriaceae</taxon>
        <taxon>Oxynema</taxon>
        <taxon>Oxynema aestuarii</taxon>
    </lineage>
</organism>
<protein>
    <submittedName>
        <fullName evidence="1">Uncharacterized protein</fullName>
    </submittedName>
</protein>
<keyword evidence="2" id="KW-1185">Reference proteome</keyword>